<keyword evidence="4 9" id="KW-0812">Transmembrane</keyword>
<dbReference type="GO" id="GO:0009306">
    <property type="term" value="P:protein secretion"/>
    <property type="evidence" value="ECO:0007669"/>
    <property type="project" value="UniProtKB-UniRule"/>
</dbReference>
<comment type="function">
    <text evidence="9">Involved in protein export. Participates in an early event of protein translocation.</text>
</comment>
<dbReference type="GO" id="GO:0015450">
    <property type="term" value="F:protein-transporting ATPase activity"/>
    <property type="evidence" value="ECO:0007669"/>
    <property type="project" value="UniProtKB-UniRule"/>
</dbReference>
<keyword evidence="9" id="KW-1003">Cell membrane</keyword>
<dbReference type="EMBL" id="SDOZ01000002">
    <property type="protein sequence ID" value="RXZ61144.1"/>
    <property type="molecule type" value="Genomic_DNA"/>
</dbReference>
<evidence type="ECO:0000256" key="9">
    <source>
        <dbReference type="RuleBase" id="RU365087"/>
    </source>
</evidence>
<evidence type="ECO:0000313" key="10">
    <source>
        <dbReference type="EMBL" id="RXZ61144.1"/>
    </source>
</evidence>
<accession>A0A4Q2K8Z4</accession>
<keyword evidence="11" id="KW-1185">Reference proteome</keyword>
<keyword evidence="7 9" id="KW-0811">Translocation</keyword>
<evidence type="ECO:0000256" key="3">
    <source>
        <dbReference type="ARBA" id="ARBA00022448"/>
    </source>
</evidence>
<keyword evidence="6 9" id="KW-1133">Transmembrane helix</keyword>
<feature type="transmembrane region" description="Helical" evidence="9">
    <location>
        <begin position="20"/>
        <end position="48"/>
    </location>
</feature>
<dbReference type="NCBIfam" id="TIGR00810">
    <property type="entry name" value="secG"/>
    <property type="match status" value="1"/>
</dbReference>
<keyword evidence="8 9" id="KW-0472">Membrane</keyword>
<evidence type="ECO:0000256" key="1">
    <source>
        <dbReference type="ARBA" id="ARBA00004141"/>
    </source>
</evidence>
<comment type="similarity">
    <text evidence="2 9">Belongs to the SecG family.</text>
</comment>
<protein>
    <recommendedName>
        <fullName evidence="9">Protein-export membrane protein SecG</fullName>
    </recommendedName>
</protein>
<gene>
    <name evidence="10" type="primary">secG</name>
    <name evidence="10" type="ORF">ESZ91_01810</name>
</gene>
<dbReference type="Proteomes" id="UP000291269">
    <property type="component" value="Unassembled WGS sequence"/>
</dbReference>
<proteinExistence type="inferred from homology"/>
<dbReference type="AlphaFoldDB" id="A0A4Q2K8Z4"/>
<evidence type="ECO:0000256" key="5">
    <source>
        <dbReference type="ARBA" id="ARBA00022927"/>
    </source>
</evidence>
<reference evidence="10 11" key="1">
    <citation type="journal article" date="2019" name="Gut">
        <title>Antibiotics-induced monodominance of a novel gut bacterial order.</title>
        <authorList>
            <person name="Hildebrand F."/>
            <person name="Moitinho-Silva L."/>
            <person name="Blasche S."/>
            <person name="Jahn M.T."/>
            <person name="Gossmann T.I."/>
            <person name="Heuerta-Cepas J."/>
            <person name="Hercog R."/>
            <person name="Luetge M."/>
            <person name="Bahram M."/>
            <person name="Pryszlak A."/>
            <person name="Alves R.J."/>
            <person name="Waszak S.M."/>
            <person name="Zhu A."/>
            <person name="Ye L."/>
            <person name="Costea P.I."/>
            <person name="Aalvink S."/>
            <person name="Belzer C."/>
            <person name="Forslund S.K."/>
            <person name="Sunagawa S."/>
            <person name="Hentschel U."/>
            <person name="Merten C."/>
            <person name="Patil K.R."/>
            <person name="Benes V."/>
            <person name="Bork P."/>
        </authorList>
    </citation>
    <scope>NUCLEOTIDE SEQUENCE [LARGE SCALE GENOMIC DNA]</scope>
    <source>
        <strain evidence="10 11">HDS1380</strain>
    </source>
</reference>
<comment type="subcellular location">
    <subcellularLocation>
        <location evidence="9">Cell membrane</location>
        <topology evidence="9">Multi-pass membrane protein</topology>
    </subcellularLocation>
    <subcellularLocation>
        <location evidence="1">Membrane</location>
        <topology evidence="1">Multi-pass membrane protein</topology>
    </subcellularLocation>
</comment>
<keyword evidence="5 9" id="KW-0653">Protein transport</keyword>
<keyword evidence="3 9" id="KW-0813">Transport</keyword>
<dbReference type="Pfam" id="PF03840">
    <property type="entry name" value="SecG"/>
    <property type="match status" value="1"/>
</dbReference>
<dbReference type="OrthoDB" id="1708246at2"/>
<dbReference type="GO" id="GO:0005886">
    <property type="term" value="C:plasma membrane"/>
    <property type="evidence" value="ECO:0007669"/>
    <property type="project" value="UniProtKB-SubCell"/>
</dbReference>
<evidence type="ECO:0000313" key="11">
    <source>
        <dbReference type="Proteomes" id="UP000291269"/>
    </source>
</evidence>
<dbReference type="InterPro" id="IPR004692">
    <property type="entry name" value="SecG"/>
</dbReference>
<sequence>MSKMMSMMGYLLAPLANDSVYTLYRIICLVLLLLMLVCAVFAVVVILFQPGNSTGIDALGGSSETFFGKNKSKSFESKMKKWTVISLIALAVMAIVFFILQLDGIWGV</sequence>
<comment type="caution">
    <text evidence="10">The sequence shown here is derived from an EMBL/GenBank/DDBJ whole genome shotgun (WGS) entry which is preliminary data.</text>
</comment>
<name>A0A4Q2K8Z4_9FIRM</name>
<evidence type="ECO:0000256" key="6">
    <source>
        <dbReference type="ARBA" id="ARBA00022989"/>
    </source>
</evidence>
<evidence type="ECO:0000256" key="4">
    <source>
        <dbReference type="ARBA" id="ARBA00022692"/>
    </source>
</evidence>
<evidence type="ECO:0000256" key="8">
    <source>
        <dbReference type="ARBA" id="ARBA00023136"/>
    </source>
</evidence>
<organism evidence="10 11">
    <name type="scientific">Candidatus Borkfalkia ceftriaxoniphila</name>
    <dbReference type="NCBI Taxonomy" id="2508949"/>
    <lineage>
        <taxon>Bacteria</taxon>
        <taxon>Bacillati</taxon>
        <taxon>Bacillota</taxon>
        <taxon>Clostridia</taxon>
        <taxon>Christensenellales</taxon>
        <taxon>Christensenellaceae</taxon>
        <taxon>Candidatus Borkfalkia</taxon>
    </lineage>
</organism>
<evidence type="ECO:0000256" key="7">
    <source>
        <dbReference type="ARBA" id="ARBA00023010"/>
    </source>
</evidence>
<dbReference type="RefSeq" id="WP_129223534.1">
    <property type="nucleotide sequence ID" value="NZ_SDOZ01000002.1"/>
</dbReference>
<feature type="transmembrane region" description="Helical" evidence="9">
    <location>
        <begin position="82"/>
        <end position="102"/>
    </location>
</feature>
<evidence type="ECO:0000256" key="2">
    <source>
        <dbReference type="ARBA" id="ARBA00008445"/>
    </source>
</evidence>